<dbReference type="GO" id="GO:0032790">
    <property type="term" value="P:ribosome disassembly"/>
    <property type="evidence" value="ECO:0007669"/>
    <property type="project" value="TreeGrafter"/>
</dbReference>
<comment type="caution">
    <text evidence="3">The sequence shown here is derived from an EMBL/GenBank/DDBJ whole genome shotgun (WGS) entry which is preliminary data.</text>
</comment>
<evidence type="ECO:0000256" key="1">
    <source>
        <dbReference type="SAM" id="MobiDB-lite"/>
    </source>
</evidence>
<evidence type="ECO:0000313" key="3">
    <source>
        <dbReference type="EMBL" id="KAK7906961.1"/>
    </source>
</evidence>
<name>A0AAW0P0T5_9GOBI</name>
<dbReference type="InterPro" id="IPR019814">
    <property type="entry name" value="Translation_initiation_fac_3_N"/>
</dbReference>
<dbReference type="Pfam" id="PF05198">
    <property type="entry name" value="IF3_N"/>
    <property type="match status" value="1"/>
</dbReference>
<dbReference type="InterPro" id="IPR036787">
    <property type="entry name" value="T_IF-3_N_sf"/>
</dbReference>
<dbReference type="PANTHER" id="PTHR10938:SF0">
    <property type="entry name" value="TRANSLATION INITIATION FACTOR IF-3, MITOCHONDRIAL"/>
    <property type="match status" value="1"/>
</dbReference>
<evidence type="ECO:0000313" key="4">
    <source>
        <dbReference type="Proteomes" id="UP001460270"/>
    </source>
</evidence>
<dbReference type="Proteomes" id="UP001460270">
    <property type="component" value="Unassembled WGS sequence"/>
</dbReference>
<dbReference type="AlphaFoldDB" id="A0AAW0P0T5"/>
<feature type="compositionally biased region" description="Polar residues" evidence="1">
    <location>
        <begin position="72"/>
        <end position="81"/>
    </location>
</feature>
<feature type="region of interest" description="Disordered" evidence="1">
    <location>
        <begin position="54"/>
        <end position="82"/>
    </location>
</feature>
<dbReference type="PANTHER" id="PTHR10938">
    <property type="entry name" value="TRANSLATION INITIATION FACTOR IF-3"/>
    <property type="match status" value="1"/>
</dbReference>
<dbReference type="EMBL" id="JBBPFD010000011">
    <property type="protein sequence ID" value="KAK7906961.1"/>
    <property type="molecule type" value="Genomic_DNA"/>
</dbReference>
<protein>
    <recommendedName>
        <fullName evidence="2">Translation initiation factor 3 N-terminal domain-containing protein</fullName>
    </recommendedName>
</protein>
<reference evidence="4" key="1">
    <citation type="submission" date="2024-04" db="EMBL/GenBank/DDBJ databases">
        <title>Salinicola lusitanus LLJ914,a marine bacterium isolated from the Okinawa Trough.</title>
        <authorList>
            <person name="Li J."/>
        </authorList>
    </citation>
    <scope>NUCLEOTIDE SEQUENCE [LARGE SCALE GENOMIC DNA]</scope>
</reference>
<dbReference type="SUPFAM" id="SSF54364">
    <property type="entry name" value="Translation initiation factor IF3, N-terminal domain"/>
    <property type="match status" value="1"/>
</dbReference>
<proteinExistence type="predicted"/>
<dbReference type="GO" id="GO:0070124">
    <property type="term" value="P:mitochondrial translational initiation"/>
    <property type="evidence" value="ECO:0007669"/>
    <property type="project" value="TreeGrafter"/>
</dbReference>
<organism evidence="3 4">
    <name type="scientific">Mugilogobius chulae</name>
    <name type="common">yellowstripe goby</name>
    <dbReference type="NCBI Taxonomy" id="88201"/>
    <lineage>
        <taxon>Eukaryota</taxon>
        <taxon>Metazoa</taxon>
        <taxon>Chordata</taxon>
        <taxon>Craniata</taxon>
        <taxon>Vertebrata</taxon>
        <taxon>Euteleostomi</taxon>
        <taxon>Actinopterygii</taxon>
        <taxon>Neopterygii</taxon>
        <taxon>Teleostei</taxon>
        <taxon>Neoteleostei</taxon>
        <taxon>Acanthomorphata</taxon>
        <taxon>Gobiaria</taxon>
        <taxon>Gobiiformes</taxon>
        <taxon>Gobioidei</taxon>
        <taxon>Gobiidae</taxon>
        <taxon>Gobionellinae</taxon>
        <taxon>Mugilogobius</taxon>
    </lineage>
</organism>
<evidence type="ECO:0000259" key="2">
    <source>
        <dbReference type="Pfam" id="PF05198"/>
    </source>
</evidence>
<feature type="domain" description="Translation initiation factor 3 N-terminal" evidence="2">
    <location>
        <begin position="82"/>
        <end position="135"/>
    </location>
</feature>
<dbReference type="GO" id="GO:0003743">
    <property type="term" value="F:translation initiation factor activity"/>
    <property type="evidence" value="ECO:0007669"/>
    <property type="project" value="InterPro"/>
</dbReference>
<gene>
    <name evidence="3" type="ORF">WMY93_015573</name>
</gene>
<dbReference type="GO" id="GO:0005739">
    <property type="term" value="C:mitochondrion"/>
    <property type="evidence" value="ECO:0007669"/>
    <property type="project" value="TreeGrafter"/>
</dbReference>
<sequence length="144" mass="16052">MSSSCARWLLSFSTKTIRSANAVYWSSLARNTTCINKPSVSTVFWSRSTFCTKTTAEETQETPAPKKKKNPSIHSNASVSSVGRKIPHRLIQVIGESGDNMGTMHRSDVLKMMDEQGLKLVLLRENQDPPVYRLMSGNRSTRSS</sequence>
<dbReference type="Gene3D" id="3.10.20.80">
    <property type="entry name" value="Translation initiation factor 3 (IF-3), N-terminal domain"/>
    <property type="match status" value="1"/>
</dbReference>
<dbReference type="GO" id="GO:0043022">
    <property type="term" value="F:ribosome binding"/>
    <property type="evidence" value="ECO:0007669"/>
    <property type="project" value="TreeGrafter"/>
</dbReference>
<accession>A0AAW0P0T5</accession>
<keyword evidence="4" id="KW-1185">Reference proteome</keyword>
<dbReference type="InterPro" id="IPR001288">
    <property type="entry name" value="Translation_initiation_fac_3"/>
</dbReference>